<comment type="caution">
    <text evidence="8">The sequence shown here is derived from an EMBL/GenBank/DDBJ whole genome shotgun (WGS) entry which is preliminary data.</text>
</comment>
<comment type="catalytic activity">
    <reaction evidence="4 5">
        <text>L-glutaminyl-[peptide chain release factor] + S-adenosyl-L-methionine = N(5)-methyl-L-glutaminyl-[peptide chain release factor] + S-adenosyl-L-homocysteine + H(+)</text>
        <dbReference type="Rhea" id="RHEA:42896"/>
        <dbReference type="Rhea" id="RHEA-COMP:10271"/>
        <dbReference type="Rhea" id="RHEA-COMP:10272"/>
        <dbReference type="ChEBI" id="CHEBI:15378"/>
        <dbReference type="ChEBI" id="CHEBI:30011"/>
        <dbReference type="ChEBI" id="CHEBI:57856"/>
        <dbReference type="ChEBI" id="CHEBI:59789"/>
        <dbReference type="ChEBI" id="CHEBI:61891"/>
        <dbReference type="EC" id="2.1.1.297"/>
    </reaction>
</comment>
<protein>
    <recommendedName>
        <fullName evidence="5">Release factor glutamine methyltransferase</fullName>
        <shortName evidence="5">RF MTase</shortName>
        <ecNumber evidence="5">2.1.1.297</ecNumber>
    </recommendedName>
    <alternativeName>
        <fullName evidence="5">N5-glutamine methyltransferase PrmC</fullName>
    </alternativeName>
    <alternativeName>
        <fullName evidence="5">Protein-(glutamine-N5) MTase PrmC</fullName>
    </alternativeName>
    <alternativeName>
        <fullName evidence="5">Protein-glutamine N-methyltransferase PrmC</fullName>
    </alternativeName>
</protein>
<comment type="similarity">
    <text evidence="5">Belongs to the protein N5-glutamine methyltransferase family. PrmC subfamily.</text>
</comment>
<dbReference type="RefSeq" id="WP_160370884.1">
    <property type="nucleotide sequence ID" value="NZ_WSQA01000024.1"/>
</dbReference>
<dbReference type="SUPFAM" id="SSF53335">
    <property type="entry name" value="S-adenosyl-L-methionine-dependent methyltransferases"/>
    <property type="match status" value="1"/>
</dbReference>
<dbReference type="InterPro" id="IPR004556">
    <property type="entry name" value="HemK-like"/>
</dbReference>
<dbReference type="GO" id="GO:0102559">
    <property type="term" value="F:peptide chain release factor N(5)-glutamine methyltransferase activity"/>
    <property type="evidence" value="ECO:0007669"/>
    <property type="project" value="UniProtKB-EC"/>
</dbReference>
<dbReference type="EMBL" id="WSQA01000024">
    <property type="protein sequence ID" value="MVZ64168.1"/>
    <property type="molecule type" value="Genomic_DNA"/>
</dbReference>
<reference evidence="8 9" key="1">
    <citation type="submission" date="2019-12" db="EMBL/GenBank/DDBJ databases">
        <authorList>
            <person name="Dong K."/>
        </authorList>
    </citation>
    <scope>NUCLEOTIDE SEQUENCE [LARGE SCALE GENOMIC DNA]</scope>
    <source>
        <strain evidence="8 9">JCM 31225</strain>
    </source>
</reference>
<comment type="function">
    <text evidence="5">Methylates the class 1 translation termination release factors RF1/PrfA and RF2/PrfB on the glutamine residue of the universally conserved GGQ motif.</text>
</comment>
<comment type="caution">
    <text evidence="5">Lacks conserved residue(s) required for the propagation of feature annotation.</text>
</comment>
<dbReference type="HAMAP" id="MF_02126">
    <property type="entry name" value="RF_methyltr_PrmC"/>
    <property type="match status" value="1"/>
</dbReference>
<feature type="binding site" evidence="5">
    <location>
        <position position="145"/>
    </location>
    <ligand>
        <name>S-adenosyl-L-methionine</name>
        <dbReference type="ChEBI" id="CHEBI:59789"/>
    </ligand>
</feature>
<evidence type="ECO:0000256" key="5">
    <source>
        <dbReference type="HAMAP-Rule" id="MF_02126"/>
    </source>
</evidence>
<name>A0A6N8L7L1_9SPHI</name>
<dbReference type="NCBIfam" id="TIGR03534">
    <property type="entry name" value="RF_mod_PrmC"/>
    <property type="match status" value="1"/>
</dbReference>
<dbReference type="PANTHER" id="PTHR18895">
    <property type="entry name" value="HEMK METHYLTRANSFERASE"/>
    <property type="match status" value="1"/>
</dbReference>
<evidence type="ECO:0000256" key="4">
    <source>
        <dbReference type="ARBA" id="ARBA00048391"/>
    </source>
</evidence>
<evidence type="ECO:0000256" key="2">
    <source>
        <dbReference type="ARBA" id="ARBA00022679"/>
    </source>
</evidence>
<evidence type="ECO:0000313" key="8">
    <source>
        <dbReference type="EMBL" id="MVZ64168.1"/>
    </source>
</evidence>
<dbReference type="InterPro" id="IPR019874">
    <property type="entry name" value="RF_methyltr_PrmC"/>
</dbReference>
<dbReference type="InterPro" id="IPR002052">
    <property type="entry name" value="DNA_methylase_N6_adenine_CS"/>
</dbReference>
<dbReference type="GO" id="GO:0032259">
    <property type="term" value="P:methylation"/>
    <property type="evidence" value="ECO:0007669"/>
    <property type="project" value="UniProtKB-KW"/>
</dbReference>
<feature type="domain" description="Release factor glutamine methyltransferase N-terminal" evidence="7">
    <location>
        <begin position="13"/>
        <end position="77"/>
    </location>
</feature>
<dbReference type="GO" id="GO:0003676">
    <property type="term" value="F:nucleic acid binding"/>
    <property type="evidence" value="ECO:0007669"/>
    <property type="project" value="InterPro"/>
</dbReference>
<keyword evidence="2 5" id="KW-0808">Transferase</keyword>
<feature type="domain" description="Methyltransferase small" evidence="6">
    <location>
        <begin position="109"/>
        <end position="204"/>
    </location>
</feature>
<proteinExistence type="inferred from homology"/>
<dbReference type="PROSITE" id="PS00092">
    <property type="entry name" value="N6_MTASE"/>
    <property type="match status" value="1"/>
</dbReference>
<dbReference type="NCBIfam" id="TIGR00536">
    <property type="entry name" value="hemK_fam"/>
    <property type="match status" value="1"/>
</dbReference>
<dbReference type="Gene3D" id="1.10.8.10">
    <property type="entry name" value="DNA helicase RuvA subunit, C-terminal domain"/>
    <property type="match status" value="1"/>
</dbReference>
<dbReference type="OrthoDB" id="9800643at2"/>
<gene>
    <name evidence="5 8" type="primary">prmC</name>
    <name evidence="8" type="ORF">GQF63_19260</name>
</gene>
<dbReference type="AlphaFoldDB" id="A0A6N8L7L1"/>
<evidence type="ECO:0000256" key="1">
    <source>
        <dbReference type="ARBA" id="ARBA00022603"/>
    </source>
</evidence>
<dbReference type="Proteomes" id="UP000435036">
    <property type="component" value="Unassembled WGS sequence"/>
</dbReference>
<organism evidence="8 9">
    <name type="scientific">Sphingobacterium humi</name>
    <dbReference type="NCBI Taxonomy" id="1796905"/>
    <lineage>
        <taxon>Bacteria</taxon>
        <taxon>Pseudomonadati</taxon>
        <taxon>Bacteroidota</taxon>
        <taxon>Sphingobacteriia</taxon>
        <taxon>Sphingobacteriales</taxon>
        <taxon>Sphingobacteriaceae</taxon>
        <taxon>Sphingobacterium</taxon>
    </lineage>
</organism>
<dbReference type="PANTHER" id="PTHR18895:SF74">
    <property type="entry name" value="MTRF1L RELEASE FACTOR GLUTAMINE METHYLTRANSFERASE"/>
    <property type="match status" value="1"/>
</dbReference>
<dbReference type="InterPro" id="IPR029063">
    <property type="entry name" value="SAM-dependent_MTases_sf"/>
</dbReference>
<dbReference type="CDD" id="cd02440">
    <property type="entry name" value="AdoMet_MTases"/>
    <property type="match status" value="1"/>
</dbReference>
<feature type="binding site" evidence="5">
    <location>
        <begin position="190"/>
        <end position="193"/>
    </location>
    <ligand>
        <name>substrate</name>
    </ligand>
</feature>
<keyword evidence="1 5" id="KW-0489">Methyltransferase</keyword>
<dbReference type="Pfam" id="PF05175">
    <property type="entry name" value="MTS"/>
    <property type="match status" value="1"/>
</dbReference>
<feature type="binding site" evidence="5">
    <location>
        <begin position="122"/>
        <end position="126"/>
    </location>
    <ligand>
        <name>S-adenosyl-L-methionine</name>
        <dbReference type="ChEBI" id="CHEBI:59789"/>
    </ligand>
</feature>
<sequence length="294" mass="33180">METLMHVRQAYLAQLSALYDEEEAKSLFQIAAEELLQLSRISLTMSLQQTWPAEALTPLWSCLERLKQGEPIQHIFGRAPFFGYTFRVDEHTLIPRPETEELVDLILNENKQHPGLRLIDIGTGSGCIAISLQKNLPSSTVTAVDVSKEALAVARANAETLEAAVEFRCLDILEWELAFGEEQFDIVVSNPPYITQSEKQAMHANVLQHEPHTALFVPEKAPLLFYDYIADFALHHLSANGKLYFEMNQYLANETKDLIQKKGFKDVKIINDINGVARMLSARKQAKMIANLDV</sequence>
<keyword evidence="9" id="KW-1185">Reference proteome</keyword>
<dbReference type="Pfam" id="PF17827">
    <property type="entry name" value="PrmC_N"/>
    <property type="match status" value="1"/>
</dbReference>
<evidence type="ECO:0000313" key="9">
    <source>
        <dbReference type="Proteomes" id="UP000435036"/>
    </source>
</evidence>
<evidence type="ECO:0000256" key="3">
    <source>
        <dbReference type="ARBA" id="ARBA00022691"/>
    </source>
</evidence>
<dbReference type="EC" id="2.1.1.297" evidence="5"/>
<evidence type="ECO:0000259" key="7">
    <source>
        <dbReference type="Pfam" id="PF17827"/>
    </source>
</evidence>
<accession>A0A6N8L7L1</accession>
<dbReference type="InterPro" id="IPR007848">
    <property type="entry name" value="Small_mtfrase_dom"/>
</dbReference>
<dbReference type="InterPro" id="IPR050320">
    <property type="entry name" value="N5-glutamine_MTase"/>
</dbReference>
<keyword evidence="3 5" id="KW-0949">S-adenosyl-L-methionine</keyword>
<feature type="binding site" evidence="5">
    <location>
        <position position="190"/>
    </location>
    <ligand>
        <name>S-adenosyl-L-methionine</name>
        <dbReference type="ChEBI" id="CHEBI:59789"/>
    </ligand>
</feature>
<dbReference type="Gene3D" id="3.40.50.150">
    <property type="entry name" value="Vaccinia Virus protein VP39"/>
    <property type="match status" value="1"/>
</dbReference>
<dbReference type="InterPro" id="IPR040758">
    <property type="entry name" value="PrmC_N"/>
</dbReference>
<evidence type="ECO:0000259" key="6">
    <source>
        <dbReference type="Pfam" id="PF05175"/>
    </source>
</evidence>